<comment type="caution">
    <text evidence="1">The sequence shown here is derived from an EMBL/GenBank/DDBJ whole genome shotgun (WGS) entry which is preliminary data.</text>
</comment>
<keyword evidence="2" id="KW-1185">Reference proteome</keyword>
<evidence type="ECO:0000313" key="2">
    <source>
        <dbReference type="Proteomes" id="UP001345013"/>
    </source>
</evidence>
<gene>
    <name evidence="1" type="ORF">LTR24_000185</name>
</gene>
<accession>A0ABR0KP41</accession>
<dbReference type="Proteomes" id="UP001345013">
    <property type="component" value="Unassembled WGS sequence"/>
</dbReference>
<reference evidence="1 2" key="1">
    <citation type="submission" date="2023-08" db="EMBL/GenBank/DDBJ databases">
        <title>Black Yeasts Isolated from many extreme environments.</title>
        <authorList>
            <person name="Coleine C."/>
            <person name="Stajich J.E."/>
            <person name="Selbmann L."/>
        </authorList>
    </citation>
    <scope>NUCLEOTIDE SEQUENCE [LARGE SCALE GENOMIC DNA]</scope>
    <source>
        <strain evidence="1 2">CCFEE 5885</strain>
    </source>
</reference>
<organism evidence="1 2">
    <name type="scientific">Lithohypha guttulata</name>
    <dbReference type="NCBI Taxonomy" id="1690604"/>
    <lineage>
        <taxon>Eukaryota</taxon>
        <taxon>Fungi</taxon>
        <taxon>Dikarya</taxon>
        <taxon>Ascomycota</taxon>
        <taxon>Pezizomycotina</taxon>
        <taxon>Eurotiomycetes</taxon>
        <taxon>Chaetothyriomycetidae</taxon>
        <taxon>Chaetothyriales</taxon>
        <taxon>Trichomeriaceae</taxon>
        <taxon>Lithohypha</taxon>
    </lineage>
</organism>
<dbReference type="EMBL" id="JAVRRG010000002">
    <property type="protein sequence ID" value="KAK5102275.1"/>
    <property type="molecule type" value="Genomic_DNA"/>
</dbReference>
<name>A0ABR0KP41_9EURO</name>
<proteinExistence type="predicted"/>
<protein>
    <recommendedName>
        <fullName evidence="3">Mitochondrial zinc maintenance protein 1, mitochondrial</fullName>
    </recommendedName>
</protein>
<evidence type="ECO:0000313" key="1">
    <source>
        <dbReference type="EMBL" id="KAK5102275.1"/>
    </source>
</evidence>
<evidence type="ECO:0008006" key="3">
    <source>
        <dbReference type="Google" id="ProtNLM"/>
    </source>
</evidence>
<sequence length="286" mass="32641">MRRGRRYLYMLQRANQGYTGAVLNVLKMTFARKGKRRRELLKEIMAPSPADIMGPDQGAPSPTLFSRHWRPPAKFTMLLRSQSKLQSFLDARGRIKPQPKVPERNRWNKPFPESRIKGMMREWYAKHADTLLPPLEEQEWLAIYKTATDPARSNWDVPQRRRQASVPVFASMPGSSDLFDISSLVKSSPQAVEPQHSKRISAILRNPHHLTPRYMRRMMVRTLQNIPTPLANPDTGKLAMRWESGIKPRKEPDHPVRLRLNMGRGAAETTKAGLAVGDVKPGALEA</sequence>